<dbReference type="InterPro" id="IPR050166">
    <property type="entry name" value="ABC_transporter_ATP-bind"/>
</dbReference>
<evidence type="ECO:0000256" key="3">
    <source>
        <dbReference type="ARBA" id="ARBA00022475"/>
    </source>
</evidence>
<dbReference type="InterPro" id="IPR027417">
    <property type="entry name" value="P-loop_NTPase"/>
</dbReference>
<evidence type="ECO:0000313" key="8">
    <source>
        <dbReference type="EMBL" id="MBB5404733.1"/>
    </source>
</evidence>
<keyword evidence="4" id="KW-0472">Membrane</keyword>
<dbReference type="RefSeq" id="WP_176122958.1">
    <property type="nucleotide sequence ID" value="NZ_JACHDE010000022.1"/>
</dbReference>
<evidence type="ECO:0000313" key="9">
    <source>
        <dbReference type="EMBL" id="NVI03625.1"/>
    </source>
</evidence>
<keyword evidence="5" id="KW-0547">Nucleotide-binding</keyword>
<evidence type="ECO:0000256" key="2">
    <source>
        <dbReference type="ARBA" id="ARBA00022448"/>
    </source>
</evidence>
<name>A0A7W8LDM0_9BURK</name>
<gene>
    <name evidence="9" type="ORF">FSB64_07470</name>
    <name evidence="8" type="ORF">HDG41_006829</name>
</gene>
<dbReference type="EMBL" id="VOMC01000006">
    <property type="protein sequence ID" value="NVI03625.1"/>
    <property type="molecule type" value="Genomic_DNA"/>
</dbReference>
<evidence type="ECO:0000256" key="6">
    <source>
        <dbReference type="ARBA" id="ARBA00022840"/>
    </source>
</evidence>
<dbReference type="PROSITE" id="PS00211">
    <property type="entry name" value="ABC_TRANSPORTER_1"/>
    <property type="match status" value="1"/>
</dbReference>
<dbReference type="Proteomes" id="UP000592820">
    <property type="component" value="Unassembled WGS sequence"/>
</dbReference>
<comment type="caution">
    <text evidence="8">The sequence shown here is derived from an EMBL/GenBank/DDBJ whole genome shotgun (WGS) entry which is preliminary data.</text>
</comment>
<dbReference type="Pfam" id="PF00005">
    <property type="entry name" value="ABC_tran"/>
    <property type="match status" value="1"/>
</dbReference>
<dbReference type="EMBL" id="JACHDE010000022">
    <property type="protein sequence ID" value="MBB5404733.1"/>
    <property type="molecule type" value="Genomic_DNA"/>
</dbReference>
<dbReference type="AlphaFoldDB" id="A0A7W8LDM0"/>
<dbReference type="Proteomes" id="UP000821598">
    <property type="component" value="Unassembled WGS sequence"/>
</dbReference>
<evidence type="ECO:0000259" key="7">
    <source>
        <dbReference type="PROSITE" id="PS50893"/>
    </source>
</evidence>
<dbReference type="InterPro" id="IPR003439">
    <property type="entry name" value="ABC_transporter-like_ATP-bd"/>
</dbReference>
<dbReference type="InterPro" id="IPR017871">
    <property type="entry name" value="ABC_transporter-like_CS"/>
</dbReference>
<dbReference type="PANTHER" id="PTHR42788">
    <property type="entry name" value="TAURINE IMPORT ATP-BINDING PROTEIN-RELATED"/>
    <property type="match status" value="1"/>
</dbReference>
<keyword evidence="11" id="KW-1185">Reference proteome</keyword>
<evidence type="ECO:0000313" key="10">
    <source>
        <dbReference type="Proteomes" id="UP000592820"/>
    </source>
</evidence>
<dbReference type="GO" id="GO:0016887">
    <property type="term" value="F:ATP hydrolysis activity"/>
    <property type="evidence" value="ECO:0007669"/>
    <property type="project" value="InterPro"/>
</dbReference>
<keyword evidence="6 8" id="KW-0067">ATP-binding</keyword>
<accession>A0A7W8LDM0</accession>
<dbReference type="CDD" id="cd03293">
    <property type="entry name" value="ABC_NrtD_SsuB_transporters"/>
    <property type="match status" value="1"/>
</dbReference>
<dbReference type="InterPro" id="IPR003593">
    <property type="entry name" value="AAA+_ATPase"/>
</dbReference>
<feature type="domain" description="ABC transporter" evidence="7">
    <location>
        <begin position="6"/>
        <end position="240"/>
    </location>
</feature>
<dbReference type="GO" id="GO:0005524">
    <property type="term" value="F:ATP binding"/>
    <property type="evidence" value="ECO:0007669"/>
    <property type="project" value="UniProtKB-KW"/>
</dbReference>
<reference evidence="8 10" key="2">
    <citation type="submission" date="2020-08" db="EMBL/GenBank/DDBJ databases">
        <title>Genomic Encyclopedia of Type Strains, Phase IV (KMG-V): Genome sequencing to study the core and pangenomes of soil and plant-associated prokaryotes.</title>
        <authorList>
            <person name="Whitman W."/>
        </authorList>
    </citation>
    <scope>NUCLEOTIDE SEQUENCE [LARGE SCALE GENOMIC DNA]</scope>
    <source>
        <strain evidence="8 10">JPY162</strain>
    </source>
</reference>
<proteinExistence type="inferred from homology"/>
<protein>
    <submittedName>
        <fullName evidence="9">ABC transporter ATP-binding protein</fullName>
    </submittedName>
    <submittedName>
        <fullName evidence="8">NitT/TauT family transport system ATP-binding protein</fullName>
    </submittedName>
</protein>
<dbReference type="Gene3D" id="3.40.50.300">
    <property type="entry name" value="P-loop containing nucleotide triphosphate hydrolases"/>
    <property type="match status" value="1"/>
</dbReference>
<dbReference type="SMART" id="SM00382">
    <property type="entry name" value="AAA"/>
    <property type="match status" value="1"/>
</dbReference>
<evidence type="ECO:0000256" key="4">
    <source>
        <dbReference type="ARBA" id="ARBA00022519"/>
    </source>
</evidence>
<sequence length="265" mass="28309">MTRPTLHAQALTLGYGQPPGRTEVLAGVSLSIETGEVVALLGPSGSGKSTLLRALAGLVRPSSGSVSVEGALLNGPHPKVALAFQDPCLLPWLSAGKNVGFGLTFAHQDRLTRLERAERVRSALHAVGLEDAAALRPSQLSGGMAQRVALARALARQPRVLLLDEPFSALDEVTRAAMQQLLVRLVSTIRCATALVTHDIDEALLVADRILLLGSHGRFVGTWHVDLPHPRDEFVGELGAMRIDILKSLRADMMRPHASNSYPLT</sequence>
<evidence type="ECO:0000256" key="1">
    <source>
        <dbReference type="ARBA" id="ARBA00005417"/>
    </source>
</evidence>
<organism evidence="8 10">
    <name type="scientific">Paraburkholderia youngii</name>
    <dbReference type="NCBI Taxonomy" id="2782701"/>
    <lineage>
        <taxon>Bacteria</taxon>
        <taxon>Pseudomonadati</taxon>
        <taxon>Pseudomonadota</taxon>
        <taxon>Betaproteobacteria</taxon>
        <taxon>Burkholderiales</taxon>
        <taxon>Burkholderiaceae</taxon>
        <taxon>Paraburkholderia</taxon>
    </lineage>
</organism>
<reference evidence="9 11" key="1">
    <citation type="submission" date="2019-08" db="EMBL/GenBank/DDBJ databases">
        <title>Paraburkholderia simonii sp. nov. and P. youngii sp. nov. Brazilian and Mexican Mimosa-associated rhizobia.</title>
        <authorList>
            <person name="Mavima L."/>
            <person name="Beukes C.W."/>
            <person name="Palmer M."/>
            <person name="De Meyer S.E."/>
            <person name="James E.K."/>
            <person name="Maluk M."/>
            <person name="Avontuur J.R."/>
            <person name="Chan W.Y."/>
            <person name="Venter S.N."/>
            <person name="Steenkamp E.T."/>
        </authorList>
    </citation>
    <scope>NUCLEOTIDE SEQUENCE [LARGE SCALE GENOMIC DNA]</scope>
    <source>
        <strain evidence="9 11">JPY454</strain>
    </source>
</reference>
<keyword evidence="2" id="KW-0813">Transport</keyword>
<keyword evidence="3" id="KW-1003">Cell membrane</keyword>
<evidence type="ECO:0000313" key="11">
    <source>
        <dbReference type="Proteomes" id="UP000821598"/>
    </source>
</evidence>
<dbReference type="SUPFAM" id="SSF52540">
    <property type="entry name" value="P-loop containing nucleoside triphosphate hydrolases"/>
    <property type="match status" value="1"/>
</dbReference>
<comment type="similarity">
    <text evidence="1">Belongs to the ABC transporter superfamily.</text>
</comment>
<dbReference type="PANTHER" id="PTHR42788:SF19">
    <property type="entry name" value="ALIPHATIC SULFONATES IMPORT ATP-BINDING PROTEIN SSUB 2"/>
    <property type="match status" value="1"/>
</dbReference>
<evidence type="ECO:0000256" key="5">
    <source>
        <dbReference type="ARBA" id="ARBA00022741"/>
    </source>
</evidence>
<dbReference type="PROSITE" id="PS50893">
    <property type="entry name" value="ABC_TRANSPORTER_2"/>
    <property type="match status" value="1"/>
</dbReference>
<keyword evidence="4" id="KW-0997">Cell inner membrane</keyword>